<organism evidence="1 2">
    <name type="scientific">Halobaculum marinum</name>
    <dbReference type="NCBI Taxonomy" id="3031996"/>
    <lineage>
        <taxon>Archaea</taxon>
        <taxon>Methanobacteriati</taxon>
        <taxon>Methanobacteriota</taxon>
        <taxon>Stenosarchaea group</taxon>
        <taxon>Halobacteria</taxon>
        <taxon>Halobacteriales</taxon>
        <taxon>Haloferacaceae</taxon>
        <taxon>Halobaculum</taxon>
    </lineage>
</organism>
<dbReference type="RefSeq" id="WP_276239180.1">
    <property type="nucleotide sequence ID" value="NZ_CP119989.1"/>
</dbReference>
<dbReference type="EMBL" id="JBHTAG010000002">
    <property type="protein sequence ID" value="MFC7096347.1"/>
    <property type="molecule type" value="Genomic_DNA"/>
</dbReference>
<comment type="caution">
    <text evidence="1">The sequence shown here is derived from an EMBL/GenBank/DDBJ whole genome shotgun (WGS) entry which is preliminary data.</text>
</comment>
<proteinExistence type="predicted"/>
<dbReference type="GeneID" id="79269766"/>
<evidence type="ECO:0000313" key="2">
    <source>
        <dbReference type="Proteomes" id="UP001596388"/>
    </source>
</evidence>
<name>A0ABD5WS11_9EURY</name>
<dbReference type="AlphaFoldDB" id="A0ABD5WS11"/>
<accession>A0ABD5WS11</accession>
<sequence length="134" mass="14135">MSDARGGRDRPPTGDPETLAVEEFRIAADVEATVDGDALSVRTVDGRVEVTADGFGALRQVRSLRDVLPAAAVDALDRLPVDRVPLGVRVAGVEVARIDPGVPPGPLSRALGVAPASVDLRGVVRALVRERRER</sequence>
<reference evidence="1 2" key="1">
    <citation type="journal article" date="2019" name="Int. J. Syst. Evol. Microbiol.">
        <title>The Global Catalogue of Microorganisms (GCM) 10K type strain sequencing project: providing services to taxonomists for standard genome sequencing and annotation.</title>
        <authorList>
            <consortium name="The Broad Institute Genomics Platform"/>
            <consortium name="The Broad Institute Genome Sequencing Center for Infectious Disease"/>
            <person name="Wu L."/>
            <person name="Ma J."/>
        </authorList>
    </citation>
    <scope>NUCLEOTIDE SEQUENCE [LARGE SCALE GENOMIC DNA]</scope>
    <source>
        <strain evidence="1 2">DT55</strain>
    </source>
</reference>
<protein>
    <submittedName>
        <fullName evidence="1">Uncharacterized protein</fullName>
    </submittedName>
</protein>
<gene>
    <name evidence="1" type="ORF">ACFQKD_03435</name>
</gene>
<dbReference type="Proteomes" id="UP001596388">
    <property type="component" value="Unassembled WGS sequence"/>
</dbReference>
<evidence type="ECO:0000313" key="1">
    <source>
        <dbReference type="EMBL" id="MFC7096347.1"/>
    </source>
</evidence>
<keyword evidence="2" id="KW-1185">Reference proteome</keyword>